<accession>W0PGI6</accession>
<dbReference type="EMBL" id="CP003915">
    <property type="protein sequence ID" value="AHG64290.1"/>
    <property type="molecule type" value="Genomic_DNA"/>
</dbReference>
<organism evidence="2 3">
    <name type="scientific">Advenella mimigardefordensis (strain DSM 17166 / LMG 22922 / DPN7)</name>
    <dbReference type="NCBI Taxonomy" id="1247726"/>
    <lineage>
        <taxon>Bacteria</taxon>
        <taxon>Pseudomonadati</taxon>
        <taxon>Pseudomonadota</taxon>
        <taxon>Betaproteobacteria</taxon>
        <taxon>Burkholderiales</taxon>
        <taxon>Alcaligenaceae</taxon>
    </lineage>
</organism>
<keyword evidence="1 2" id="KW-0812">Transmembrane</keyword>
<keyword evidence="1" id="KW-0472">Membrane</keyword>
<keyword evidence="3" id="KW-1185">Reference proteome</keyword>
<evidence type="ECO:0000313" key="2">
    <source>
        <dbReference type="EMBL" id="AHG64290.1"/>
    </source>
</evidence>
<dbReference type="InterPro" id="IPR007038">
    <property type="entry name" value="HupE_UreJ"/>
</dbReference>
<feature type="transmembrane region" description="Helical" evidence="1">
    <location>
        <begin position="226"/>
        <end position="245"/>
    </location>
</feature>
<dbReference type="Proteomes" id="UP000019095">
    <property type="component" value="Chromosome"/>
</dbReference>
<proteinExistence type="predicted"/>
<dbReference type="Pfam" id="PF04955">
    <property type="entry name" value="HupE_UreJ"/>
    <property type="match status" value="1"/>
</dbReference>
<dbReference type="HOGENOM" id="CLU_088877_0_1_4"/>
<feature type="transmembrane region" description="Helical" evidence="1">
    <location>
        <begin position="147"/>
        <end position="180"/>
    </location>
</feature>
<evidence type="ECO:0000256" key="1">
    <source>
        <dbReference type="SAM" id="Phobius"/>
    </source>
</evidence>
<name>W0PGI6_ADVMD</name>
<reference evidence="2 3" key="1">
    <citation type="journal article" date="2014" name="Microbiology">
        <title>Unravelling the complete genome sequence of Advenella mimigardefordensis strain DPN7T and novel insights in the catabolism of the xenobiotic polythioester precursor 3,3'-dithiodipropionate.</title>
        <authorList>
            <person name="Wubbeler J.H."/>
            <person name="Hiessl S."/>
            <person name="Schuldes J."/>
            <person name="Thurmer A."/>
            <person name="Daniel R."/>
            <person name="Steinbuchel A."/>
        </authorList>
    </citation>
    <scope>NUCLEOTIDE SEQUENCE [LARGE SCALE GENOMIC DNA]</scope>
    <source>
        <strain evidence="3">DSM 17166 / LMG 22922 / DPN7</strain>
    </source>
</reference>
<dbReference type="STRING" id="1247726.MIM_c22120"/>
<dbReference type="PATRIC" id="fig|1247726.3.peg.2435"/>
<gene>
    <name evidence="2" type="primary">ureJ</name>
    <name evidence="2" type="ORF">MIM_c22120</name>
</gene>
<dbReference type="eggNOG" id="COG2370">
    <property type="taxonomic scope" value="Bacteria"/>
</dbReference>
<sequence>MKPLSRTAPNWSLSIIPLSEYEPQHSVTSLPLNLIFDTKENAMFHLPTLPQHKKWAALALLSLAQPVLAHPGHPEHTDTLSMLADGLLHPLTGPDHLLAMLAVGVWSALVYPSIKRATALPLAFSTILLLGALLGMAGLSIPLVEPLIMASLLVLGLMLAGMAKLPLPLGAALVAVFAFFHGAAHGMELPEGGAAFLFVLGFMVSTLLIHCIGMVAGAILTQRHAWPARLAGAGIASYGAILMLAGH</sequence>
<dbReference type="KEGG" id="amim:MIM_c22120"/>
<evidence type="ECO:0000313" key="3">
    <source>
        <dbReference type="Proteomes" id="UP000019095"/>
    </source>
</evidence>
<feature type="transmembrane region" description="Helical" evidence="1">
    <location>
        <begin position="192"/>
        <end position="220"/>
    </location>
</feature>
<protein>
    <submittedName>
        <fullName evidence="2">Urease transmembrane accessory protein UreJ</fullName>
    </submittedName>
</protein>
<dbReference type="AlphaFoldDB" id="W0PGI6"/>
<keyword evidence="1" id="KW-1133">Transmembrane helix</keyword>
<feature type="transmembrane region" description="Helical" evidence="1">
    <location>
        <begin position="121"/>
        <end position="141"/>
    </location>
</feature>